<dbReference type="SUPFAM" id="SSF53098">
    <property type="entry name" value="Ribonuclease H-like"/>
    <property type="match status" value="1"/>
</dbReference>
<evidence type="ECO:0000256" key="7">
    <source>
        <dbReference type="ARBA" id="ARBA00022801"/>
    </source>
</evidence>
<evidence type="ECO:0000256" key="3">
    <source>
        <dbReference type="ARBA" id="ARBA00007058"/>
    </source>
</evidence>
<comment type="cofactor">
    <cofactor evidence="9">
        <name>Mn(2+)</name>
        <dbReference type="ChEBI" id="CHEBI:29035"/>
    </cofactor>
    <cofactor evidence="9">
        <name>Mg(2+)</name>
        <dbReference type="ChEBI" id="CHEBI:18420"/>
    </cofactor>
    <text evidence="9">Manganese or magnesium. Binds 1 divalent metal ion per monomer in the absence of substrate. May bind a second metal ion after substrate binding.</text>
</comment>
<proteinExistence type="inferred from homology"/>
<dbReference type="Gene3D" id="1.10.10.460">
    <property type="entry name" value="Ribonuclease hii. Domain 2"/>
    <property type="match status" value="1"/>
</dbReference>
<dbReference type="EMBL" id="JAVRJZ010000004">
    <property type="protein sequence ID" value="KAK2723916.1"/>
    <property type="molecule type" value="Genomic_DNA"/>
</dbReference>
<evidence type="ECO:0000256" key="8">
    <source>
        <dbReference type="ARBA" id="ARBA00024981"/>
    </source>
</evidence>
<feature type="binding site" evidence="9">
    <location>
        <position position="146"/>
    </location>
    <ligand>
        <name>a divalent metal cation</name>
        <dbReference type="ChEBI" id="CHEBI:60240"/>
    </ligand>
</feature>
<dbReference type="Pfam" id="PF01351">
    <property type="entry name" value="RNase_HII"/>
    <property type="match status" value="1"/>
</dbReference>
<comment type="caution">
    <text evidence="12">The sequence shown here is derived from an EMBL/GenBank/DDBJ whole genome shotgun (WGS) entry which is preliminary data.</text>
</comment>
<evidence type="ECO:0000313" key="13">
    <source>
        <dbReference type="Proteomes" id="UP001187531"/>
    </source>
</evidence>
<dbReference type="GO" id="GO:0006298">
    <property type="term" value="P:mismatch repair"/>
    <property type="evidence" value="ECO:0007669"/>
    <property type="project" value="TreeGrafter"/>
</dbReference>
<evidence type="ECO:0000256" key="10">
    <source>
        <dbReference type="RuleBase" id="RU003515"/>
    </source>
</evidence>
<dbReference type="EC" id="3.1.26.4" evidence="10"/>
<feature type="binding site" evidence="9">
    <location>
        <position position="40"/>
    </location>
    <ligand>
        <name>a divalent metal cation</name>
        <dbReference type="ChEBI" id="CHEBI:60240"/>
    </ligand>
</feature>
<evidence type="ECO:0000256" key="9">
    <source>
        <dbReference type="PROSITE-ProRule" id="PRU01319"/>
    </source>
</evidence>
<evidence type="ECO:0000256" key="4">
    <source>
        <dbReference type="ARBA" id="ARBA00022722"/>
    </source>
</evidence>
<dbReference type="GO" id="GO:0004523">
    <property type="term" value="F:RNA-DNA hybrid ribonuclease activity"/>
    <property type="evidence" value="ECO:0007669"/>
    <property type="project" value="UniProtKB-UniRule"/>
</dbReference>
<comment type="catalytic activity">
    <reaction evidence="1 9 10">
        <text>Endonucleolytic cleavage to 5'-phosphomonoester.</text>
        <dbReference type="EC" id="3.1.26.4"/>
    </reaction>
</comment>
<dbReference type="GO" id="GO:0046872">
    <property type="term" value="F:metal ion binding"/>
    <property type="evidence" value="ECO:0007669"/>
    <property type="project" value="UniProtKB-KW"/>
</dbReference>
<dbReference type="GO" id="GO:0032299">
    <property type="term" value="C:ribonuclease H2 complex"/>
    <property type="evidence" value="ECO:0007669"/>
    <property type="project" value="TreeGrafter"/>
</dbReference>
<dbReference type="FunFam" id="1.10.10.460:FF:000001">
    <property type="entry name" value="Ribonuclease"/>
    <property type="match status" value="1"/>
</dbReference>
<keyword evidence="5 9" id="KW-0479">Metal-binding</keyword>
<organism evidence="12 13">
    <name type="scientific">Artemia franciscana</name>
    <name type="common">Brine shrimp</name>
    <name type="synonym">Artemia sanfranciscana</name>
    <dbReference type="NCBI Taxonomy" id="6661"/>
    <lineage>
        <taxon>Eukaryota</taxon>
        <taxon>Metazoa</taxon>
        <taxon>Ecdysozoa</taxon>
        <taxon>Arthropoda</taxon>
        <taxon>Crustacea</taxon>
        <taxon>Branchiopoda</taxon>
        <taxon>Anostraca</taxon>
        <taxon>Artemiidae</taxon>
        <taxon>Artemia</taxon>
    </lineage>
</organism>
<comment type="function">
    <text evidence="10">Endonuclease that specifically degrades the RNA of RNA-DNA hybrids.</text>
</comment>
<protein>
    <recommendedName>
        <fullName evidence="10">Ribonuclease</fullName>
        <ecNumber evidence="10">3.1.26.4</ecNumber>
    </recommendedName>
</protein>
<dbReference type="FunFam" id="3.30.420.10:FF:000016">
    <property type="entry name" value="Ribonuclease"/>
    <property type="match status" value="1"/>
</dbReference>
<dbReference type="InterPro" id="IPR023160">
    <property type="entry name" value="RNase_HII_hlx-loop-hlx_cap_dom"/>
</dbReference>
<feature type="domain" description="RNase H type-2" evidence="11">
    <location>
        <begin position="33"/>
        <end position="255"/>
    </location>
</feature>
<dbReference type="PROSITE" id="PS51975">
    <property type="entry name" value="RNASE_H_2"/>
    <property type="match status" value="1"/>
</dbReference>
<evidence type="ECO:0000256" key="1">
    <source>
        <dbReference type="ARBA" id="ARBA00000077"/>
    </source>
</evidence>
<evidence type="ECO:0000313" key="12">
    <source>
        <dbReference type="EMBL" id="KAK2723916.1"/>
    </source>
</evidence>
<dbReference type="GO" id="GO:0003723">
    <property type="term" value="F:RNA binding"/>
    <property type="evidence" value="ECO:0007669"/>
    <property type="project" value="UniProtKB-UniRule"/>
</dbReference>
<dbReference type="InterPro" id="IPR004649">
    <property type="entry name" value="RNase_H2_suA"/>
</dbReference>
<dbReference type="NCBIfam" id="TIGR00729">
    <property type="entry name" value="ribonuclease HII"/>
    <property type="match status" value="1"/>
</dbReference>
<dbReference type="Proteomes" id="UP001187531">
    <property type="component" value="Unassembled WGS sequence"/>
</dbReference>
<evidence type="ECO:0000259" key="11">
    <source>
        <dbReference type="PROSITE" id="PS51975"/>
    </source>
</evidence>
<dbReference type="InterPro" id="IPR001352">
    <property type="entry name" value="RNase_HII/HIII"/>
</dbReference>
<dbReference type="CDD" id="cd07181">
    <property type="entry name" value="RNase_HII_eukaryota_like"/>
    <property type="match status" value="1"/>
</dbReference>
<comment type="cofactor">
    <cofactor evidence="2">
        <name>Mg(2+)</name>
        <dbReference type="ChEBI" id="CHEBI:18420"/>
    </cofactor>
</comment>
<feature type="binding site" evidence="9">
    <location>
        <position position="39"/>
    </location>
    <ligand>
        <name>a divalent metal cation</name>
        <dbReference type="ChEBI" id="CHEBI:60240"/>
    </ligand>
</feature>
<dbReference type="PANTHER" id="PTHR10954:SF7">
    <property type="entry name" value="RIBONUCLEASE H2 SUBUNIT A"/>
    <property type="match status" value="1"/>
</dbReference>
<keyword evidence="13" id="KW-1185">Reference proteome</keyword>
<keyword evidence="4 9" id="KW-0540">Nuclease</keyword>
<gene>
    <name evidence="12" type="ORF">QYM36_002316</name>
</gene>
<dbReference type="InterPro" id="IPR036397">
    <property type="entry name" value="RNaseH_sf"/>
</dbReference>
<keyword evidence="7 9" id="KW-0378">Hydrolase</keyword>
<evidence type="ECO:0000256" key="5">
    <source>
        <dbReference type="ARBA" id="ARBA00022723"/>
    </source>
</evidence>
<accession>A0AA88IGT0</accession>
<sequence length="307" mass="34179">MKGFQQLFDDLQKCNTENCKAYSNVPECCKTSPCALGIDEAGRGPVLGPMVYAASFCPLNHSAELKKIGCADSKTLNEEKRDGLFEKLDENESVGWAVHILTPTFISNQMFKRSKISLNEISHDAAIDLISECINNGANIKEVYVDTVGPPEKYQAKLMAIFPDIKINVSKKADALFPVVSAASICAKVARDGVLKQWIFKESNIEDGIQWGSGYPADPVTKKFLIDVLDPVFGFPQIVRFSWQTAQTIIKDKCVAIQWEKEEETVESTPSVKNFFLKRPAPGTSNGAPKKRHRFFTERSLEFLTCL</sequence>
<comment type="similarity">
    <text evidence="3">Belongs to the RNase HII family. Eukaryotic subfamily.</text>
</comment>
<keyword evidence="6 9" id="KW-0255">Endonuclease</keyword>
<dbReference type="InterPro" id="IPR012337">
    <property type="entry name" value="RNaseH-like_sf"/>
</dbReference>
<evidence type="ECO:0000256" key="6">
    <source>
        <dbReference type="ARBA" id="ARBA00022759"/>
    </source>
</evidence>
<comment type="function">
    <text evidence="8">Catalytic subunit of RNase HII, an endonuclease that specifically degrades the RNA of RNA:DNA hybrids. Participates in DNA replication, possibly by mediating the removal of lagging-strand Okazaki fragment RNA primers during DNA replication. Mediates the excision of single ribonucleotides from DNA:RNA duplexes.</text>
</comment>
<dbReference type="PANTHER" id="PTHR10954">
    <property type="entry name" value="RIBONUCLEASE H2 SUBUNIT A"/>
    <property type="match status" value="1"/>
</dbReference>
<evidence type="ECO:0000256" key="2">
    <source>
        <dbReference type="ARBA" id="ARBA00001946"/>
    </source>
</evidence>
<dbReference type="GO" id="GO:0043137">
    <property type="term" value="P:DNA replication, removal of RNA primer"/>
    <property type="evidence" value="ECO:0007669"/>
    <property type="project" value="TreeGrafter"/>
</dbReference>
<reference evidence="12" key="1">
    <citation type="submission" date="2023-07" db="EMBL/GenBank/DDBJ databases">
        <title>Chromosome-level genome assembly of Artemia franciscana.</title>
        <authorList>
            <person name="Jo E."/>
        </authorList>
    </citation>
    <scope>NUCLEOTIDE SEQUENCE</scope>
    <source>
        <tissue evidence="12">Whole body</tissue>
    </source>
</reference>
<dbReference type="Gene3D" id="3.30.420.10">
    <property type="entry name" value="Ribonuclease H-like superfamily/Ribonuclease H"/>
    <property type="match status" value="1"/>
</dbReference>
<name>A0AA88IGT0_ARTSF</name>
<dbReference type="InterPro" id="IPR024567">
    <property type="entry name" value="RNase_HII/HIII_dom"/>
</dbReference>
<dbReference type="AlphaFoldDB" id="A0AA88IGT0"/>